<protein>
    <recommendedName>
        <fullName evidence="2">C2H2-type domain-containing protein</fullName>
    </recommendedName>
</protein>
<dbReference type="AlphaFoldDB" id="A0A9W7DRT6"/>
<evidence type="ECO:0000313" key="4">
    <source>
        <dbReference type="Proteomes" id="UP001165082"/>
    </source>
</evidence>
<evidence type="ECO:0000313" key="3">
    <source>
        <dbReference type="EMBL" id="GMH51950.1"/>
    </source>
</evidence>
<comment type="caution">
    <text evidence="3">The sequence shown here is derived from an EMBL/GenBank/DDBJ whole genome shotgun (WGS) entry which is preliminary data.</text>
</comment>
<gene>
    <name evidence="3" type="ORF">TrRE_jg4097</name>
</gene>
<proteinExistence type="predicted"/>
<organism evidence="3 4">
    <name type="scientific">Triparma retinervis</name>
    <dbReference type="NCBI Taxonomy" id="2557542"/>
    <lineage>
        <taxon>Eukaryota</taxon>
        <taxon>Sar</taxon>
        <taxon>Stramenopiles</taxon>
        <taxon>Ochrophyta</taxon>
        <taxon>Bolidophyceae</taxon>
        <taxon>Parmales</taxon>
        <taxon>Triparmaceae</taxon>
        <taxon>Triparma</taxon>
    </lineage>
</organism>
<dbReference type="InterPro" id="IPR013087">
    <property type="entry name" value="Znf_C2H2_type"/>
</dbReference>
<feature type="domain" description="C2H2-type" evidence="2">
    <location>
        <begin position="162"/>
        <end position="185"/>
    </location>
</feature>
<name>A0A9W7DRT6_9STRA</name>
<feature type="compositionally biased region" description="Polar residues" evidence="1">
    <location>
        <begin position="1"/>
        <end position="12"/>
    </location>
</feature>
<reference evidence="3" key="1">
    <citation type="submission" date="2022-07" db="EMBL/GenBank/DDBJ databases">
        <title>Genome analysis of Parmales, a sister group of diatoms, reveals the evolutionary specialization of diatoms from phago-mixotrophs to photoautotrophs.</title>
        <authorList>
            <person name="Ban H."/>
            <person name="Sato S."/>
            <person name="Yoshikawa S."/>
            <person name="Kazumasa Y."/>
            <person name="Nakamura Y."/>
            <person name="Ichinomiya M."/>
            <person name="Saitoh K."/>
            <person name="Sato N."/>
            <person name="Blanc-Mathieu R."/>
            <person name="Endo H."/>
            <person name="Kuwata A."/>
            <person name="Ogata H."/>
        </authorList>
    </citation>
    <scope>NUCLEOTIDE SEQUENCE</scope>
</reference>
<accession>A0A9W7DRT6</accession>
<dbReference type="Proteomes" id="UP001165082">
    <property type="component" value="Unassembled WGS sequence"/>
</dbReference>
<feature type="compositionally biased region" description="Basic and acidic residues" evidence="1">
    <location>
        <begin position="28"/>
        <end position="79"/>
    </location>
</feature>
<evidence type="ECO:0000259" key="2">
    <source>
        <dbReference type="PROSITE" id="PS00028"/>
    </source>
</evidence>
<sequence length="187" mass="20105">GKKMKSTPQTARRTSERISPEQPTSASKKKEIQVELVDVEKAKGGEEKDAVDEPVKEDEMVDTEAAKETADLSTPKDDGCESTEGAETAVEEGTKVAVEEGAEEAAPDEMVEDEDGAEKAPAAGTSIHSAHPVETCYFPVHMPILAAPTTPAAGAPRFWHFCTQAGCEYKVKKRSHLNKHHANVHGI</sequence>
<feature type="non-terminal residue" evidence="3">
    <location>
        <position position="1"/>
    </location>
</feature>
<keyword evidence="4" id="KW-1185">Reference proteome</keyword>
<feature type="region of interest" description="Disordered" evidence="1">
    <location>
        <begin position="1"/>
        <end position="95"/>
    </location>
</feature>
<evidence type="ECO:0000256" key="1">
    <source>
        <dbReference type="SAM" id="MobiDB-lite"/>
    </source>
</evidence>
<dbReference type="EMBL" id="BRXZ01004593">
    <property type="protein sequence ID" value="GMH51950.1"/>
    <property type="molecule type" value="Genomic_DNA"/>
</dbReference>
<dbReference type="PROSITE" id="PS00028">
    <property type="entry name" value="ZINC_FINGER_C2H2_1"/>
    <property type="match status" value="1"/>
</dbReference>